<evidence type="ECO:0000256" key="2">
    <source>
        <dbReference type="ARBA" id="ARBA00004141"/>
    </source>
</evidence>
<comment type="subcellular location">
    <subcellularLocation>
        <location evidence="2">Membrane</location>
        <topology evidence="2">Multi-pass membrane protein</topology>
    </subcellularLocation>
</comment>
<keyword evidence="4" id="KW-0479">Metal-binding</keyword>
<comment type="pathway">
    <text evidence="10">Porphyrin-containing compound metabolism; heme A biosynthesis; heme A from heme O: step 1/1.</text>
</comment>
<dbReference type="Proteomes" id="UP000078595">
    <property type="component" value="Chromosome 10"/>
</dbReference>
<dbReference type="PANTHER" id="PTHR23289">
    <property type="entry name" value="CYTOCHROME C OXIDASE ASSEMBLY PROTEIN COX15"/>
    <property type="match status" value="1"/>
</dbReference>
<dbReference type="Pfam" id="PF02628">
    <property type="entry name" value="COX15-CtaA"/>
    <property type="match status" value="1"/>
</dbReference>
<organism evidence="12 13">
    <name type="scientific">Kwoniella dejecticola CBS 10117</name>
    <dbReference type="NCBI Taxonomy" id="1296121"/>
    <lineage>
        <taxon>Eukaryota</taxon>
        <taxon>Fungi</taxon>
        <taxon>Dikarya</taxon>
        <taxon>Basidiomycota</taxon>
        <taxon>Agaricomycotina</taxon>
        <taxon>Tremellomycetes</taxon>
        <taxon>Tremellales</taxon>
        <taxon>Cryptococcaceae</taxon>
        <taxon>Kwoniella</taxon>
    </lineage>
</organism>
<evidence type="ECO:0000256" key="6">
    <source>
        <dbReference type="ARBA" id="ARBA00023002"/>
    </source>
</evidence>
<accession>A0AAJ8KX08</accession>
<dbReference type="EMBL" id="CP144539">
    <property type="protein sequence ID" value="WWC65298.1"/>
    <property type="molecule type" value="Genomic_DNA"/>
</dbReference>
<evidence type="ECO:0000256" key="5">
    <source>
        <dbReference type="ARBA" id="ARBA00022989"/>
    </source>
</evidence>
<dbReference type="AlphaFoldDB" id="A0AAJ8KX08"/>
<keyword evidence="9" id="KW-0472">Membrane</keyword>
<keyword evidence="5" id="KW-1133">Transmembrane helix</keyword>
<evidence type="ECO:0000256" key="8">
    <source>
        <dbReference type="ARBA" id="ARBA00023133"/>
    </source>
</evidence>
<keyword evidence="13" id="KW-1185">Reference proteome</keyword>
<comment type="catalytic activity">
    <reaction evidence="11">
        <text>Fe(II)-heme o + 2 A + H2O = Fe(II)-heme a + 2 AH2</text>
        <dbReference type="Rhea" id="RHEA:63388"/>
        <dbReference type="ChEBI" id="CHEBI:13193"/>
        <dbReference type="ChEBI" id="CHEBI:15377"/>
        <dbReference type="ChEBI" id="CHEBI:17499"/>
        <dbReference type="ChEBI" id="CHEBI:60530"/>
        <dbReference type="ChEBI" id="CHEBI:61715"/>
        <dbReference type="EC" id="1.17.99.9"/>
    </reaction>
    <physiologicalReaction direction="left-to-right" evidence="11">
        <dbReference type="Rhea" id="RHEA:63389"/>
    </physiologicalReaction>
</comment>
<reference evidence="12" key="1">
    <citation type="submission" date="2013-07" db="EMBL/GenBank/DDBJ databases">
        <authorList>
            <consortium name="The Broad Institute Genome Sequencing Platform"/>
            <person name="Cuomo C."/>
            <person name="Litvintseva A."/>
            <person name="Chen Y."/>
            <person name="Heitman J."/>
            <person name="Sun S."/>
            <person name="Springer D."/>
            <person name="Dromer F."/>
            <person name="Young S.K."/>
            <person name="Zeng Q."/>
            <person name="Gargeya S."/>
            <person name="Fitzgerald M."/>
            <person name="Abouelleil A."/>
            <person name="Alvarado L."/>
            <person name="Berlin A.M."/>
            <person name="Chapman S.B."/>
            <person name="Dewar J."/>
            <person name="Goldberg J."/>
            <person name="Griggs A."/>
            <person name="Gujja S."/>
            <person name="Hansen M."/>
            <person name="Howarth C."/>
            <person name="Imamovic A."/>
            <person name="Larimer J."/>
            <person name="McCowan C."/>
            <person name="Murphy C."/>
            <person name="Pearson M."/>
            <person name="Priest M."/>
            <person name="Roberts A."/>
            <person name="Saif S."/>
            <person name="Shea T."/>
            <person name="Sykes S."/>
            <person name="Wortman J."/>
            <person name="Nusbaum C."/>
            <person name="Birren B."/>
        </authorList>
    </citation>
    <scope>NUCLEOTIDE SEQUENCE</scope>
    <source>
        <strain evidence="12">CBS 10117</strain>
    </source>
</reference>
<dbReference type="GO" id="GO:0006784">
    <property type="term" value="P:heme A biosynthetic process"/>
    <property type="evidence" value="ECO:0007669"/>
    <property type="project" value="InterPro"/>
</dbReference>
<dbReference type="PANTHER" id="PTHR23289:SF2">
    <property type="entry name" value="CYTOCHROME C OXIDASE ASSEMBLY PROTEIN COX15 HOMOLOG"/>
    <property type="match status" value="1"/>
</dbReference>
<keyword evidence="3" id="KW-0812">Transmembrane</keyword>
<gene>
    <name evidence="12" type="ORF">I303_107915</name>
</gene>
<sequence length="159" mass="17497">MASAGLPRGLWASFRSSISPLASRSSHSSIASTSTVRAFSSSSAQSLRYATPRPQPFKLPYFTPSSRSTFFYPSHTFTFPRSLTTSPAIPEIPRSLPYWLYGCSALVFGIVVIGGVTRLTESGLSIVEWKPFKGILPPITAAEWEAEWEKYRISPEGIM</sequence>
<keyword evidence="8" id="KW-0350">Heme biosynthesis</keyword>
<name>A0AAJ8KX08_9TREE</name>
<dbReference type="RefSeq" id="XP_065825775.1">
    <property type="nucleotide sequence ID" value="XM_065969703.1"/>
</dbReference>
<protein>
    <submittedName>
        <fullName evidence="12">Uncharacterized protein</fullName>
    </submittedName>
</protein>
<evidence type="ECO:0000256" key="11">
    <source>
        <dbReference type="ARBA" id="ARBA00048044"/>
    </source>
</evidence>
<evidence type="ECO:0000256" key="4">
    <source>
        <dbReference type="ARBA" id="ARBA00022723"/>
    </source>
</evidence>
<evidence type="ECO:0000313" key="12">
    <source>
        <dbReference type="EMBL" id="WWC65298.1"/>
    </source>
</evidence>
<evidence type="ECO:0000256" key="1">
    <source>
        <dbReference type="ARBA" id="ARBA00001970"/>
    </source>
</evidence>
<keyword evidence="6" id="KW-0560">Oxidoreductase</keyword>
<dbReference type="GO" id="GO:0005743">
    <property type="term" value="C:mitochondrial inner membrane"/>
    <property type="evidence" value="ECO:0007669"/>
    <property type="project" value="TreeGrafter"/>
</dbReference>
<evidence type="ECO:0000256" key="10">
    <source>
        <dbReference type="ARBA" id="ARBA00044501"/>
    </source>
</evidence>
<dbReference type="GO" id="GO:0016653">
    <property type="term" value="F:oxidoreductase activity, acting on NAD(P)H, heme protein as acceptor"/>
    <property type="evidence" value="ECO:0007669"/>
    <property type="project" value="TreeGrafter"/>
</dbReference>
<evidence type="ECO:0000256" key="3">
    <source>
        <dbReference type="ARBA" id="ARBA00022692"/>
    </source>
</evidence>
<dbReference type="InterPro" id="IPR023754">
    <property type="entry name" value="HemeA_Synthase_type2"/>
</dbReference>
<comment type="cofactor">
    <cofactor evidence="1">
        <name>heme b</name>
        <dbReference type="ChEBI" id="CHEBI:60344"/>
    </cofactor>
</comment>
<dbReference type="GO" id="GO:0120547">
    <property type="term" value="F:heme A synthase activity"/>
    <property type="evidence" value="ECO:0007669"/>
    <property type="project" value="UniProtKB-EC"/>
</dbReference>
<proteinExistence type="predicted"/>
<evidence type="ECO:0000313" key="13">
    <source>
        <dbReference type="Proteomes" id="UP000078595"/>
    </source>
</evidence>
<evidence type="ECO:0000256" key="7">
    <source>
        <dbReference type="ARBA" id="ARBA00023004"/>
    </source>
</evidence>
<reference evidence="12" key="2">
    <citation type="submission" date="2024-02" db="EMBL/GenBank/DDBJ databases">
        <title>Comparative genomics of Cryptococcus and Kwoniella reveals pathogenesis evolution and contrasting modes of karyotype evolution via chromosome fusion or intercentromeric recombination.</title>
        <authorList>
            <person name="Coelho M.A."/>
            <person name="David-Palma M."/>
            <person name="Shea T."/>
            <person name="Bowers K."/>
            <person name="McGinley-Smith S."/>
            <person name="Mohammad A.W."/>
            <person name="Gnirke A."/>
            <person name="Yurkov A.M."/>
            <person name="Nowrousian M."/>
            <person name="Sun S."/>
            <person name="Cuomo C.A."/>
            <person name="Heitman J."/>
        </authorList>
    </citation>
    <scope>NUCLEOTIDE SEQUENCE</scope>
    <source>
        <strain evidence="12">CBS 10117</strain>
    </source>
</reference>
<keyword evidence="7" id="KW-0408">Iron</keyword>
<dbReference type="KEGG" id="kdj:90830176"/>
<evidence type="ECO:0000256" key="9">
    <source>
        <dbReference type="ARBA" id="ARBA00023136"/>
    </source>
</evidence>
<dbReference type="GeneID" id="90830176"/>
<dbReference type="InterPro" id="IPR003780">
    <property type="entry name" value="COX15/CtaA_fam"/>
</dbReference>
<dbReference type="GO" id="GO:0046872">
    <property type="term" value="F:metal ion binding"/>
    <property type="evidence" value="ECO:0007669"/>
    <property type="project" value="UniProtKB-KW"/>
</dbReference>